<evidence type="ECO:0000313" key="2">
    <source>
        <dbReference type="EMBL" id="MBP1996190.1"/>
    </source>
</evidence>
<protein>
    <submittedName>
        <fullName evidence="2">ABC-2 type transport system permease protein</fullName>
    </submittedName>
</protein>
<accession>A0ABS4JAA9</accession>
<dbReference type="Pfam" id="PF05975">
    <property type="entry name" value="EcsB"/>
    <property type="match status" value="1"/>
</dbReference>
<name>A0ABS4JAA9_9BACL</name>
<dbReference type="RefSeq" id="WP_209978374.1">
    <property type="nucleotide sequence ID" value="NZ_JAGGLB010000045.1"/>
</dbReference>
<keyword evidence="3" id="KW-1185">Reference proteome</keyword>
<evidence type="ECO:0000313" key="3">
    <source>
        <dbReference type="Proteomes" id="UP001519287"/>
    </source>
</evidence>
<comment type="caution">
    <text evidence="2">The sequence shown here is derived from an EMBL/GenBank/DDBJ whole genome shotgun (WGS) entry which is preliminary data.</text>
</comment>
<feature type="transmembrane region" description="Helical" evidence="1">
    <location>
        <begin position="35"/>
        <end position="51"/>
    </location>
</feature>
<feature type="transmembrane region" description="Helical" evidence="1">
    <location>
        <begin position="378"/>
        <end position="398"/>
    </location>
</feature>
<proteinExistence type="predicted"/>
<feature type="transmembrane region" description="Helical" evidence="1">
    <location>
        <begin position="63"/>
        <end position="84"/>
    </location>
</feature>
<reference evidence="2 3" key="1">
    <citation type="submission" date="2021-03" db="EMBL/GenBank/DDBJ databases">
        <title>Genomic Encyclopedia of Type Strains, Phase IV (KMG-IV): sequencing the most valuable type-strain genomes for metagenomic binning, comparative biology and taxonomic classification.</title>
        <authorList>
            <person name="Goeker M."/>
        </authorList>
    </citation>
    <scope>NUCLEOTIDE SEQUENCE [LARGE SCALE GENOMIC DNA]</scope>
    <source>
        <strain evidence="2 3">DSM 26048</strain>
    </source>
</reference>
<feature type="transmembrane region" description="Helical" evidence="1">
    <location>
        <begin position="107"/>
        <end position="128"/>
    </location>
</feature>
<keyword evidence="1" id="KW-1133">Transmembrane helix</keyword>
<keyword evidence="1" id="KW-0812">Transmembrane</keyword>
<feature type="transmembrane region" description="Helical" evidence="1">
    <location>
        <begin position="286"/>
        <end position="305"/>
    </location>
</feature>
<dbReference type="Proteomes" id="UP001519287">
    <property type="component" value="Unassembled WGS sequence"/>
</dbReference>
<dbReference type="EMBL" id="JAGGLB010000045">
    <property type="protein sequence ID" value="MBP1996190.1"/>
    <property type="molecule type" value="Genomic_DNA"/>
</dbReference>
<evidence type="ECO:0000256" key="1">
    <source>
        <dbReference type="SAM" id="Phobius"/>
    </source>
</evidence>
<dbReference type="InterPro" id="IPR010288">
    <property type="entry name" value="EcsB_ABC"/>
</dbReference>
<organism evidence="2 3">
    <name type="scientific">Paenibacillus eucommiae</name>
    <dbReference type="NCBI Taxonomy" id="1355755"/>
    <lineage>
        <taxon>Bacteria</taxon>
        <taxon>Bacillati</taxon>
        <taxon>Bacillota</taxon>
        <taxon>Bacilli</taxon>
        <taxon>Bacillales</taxon>
        <taxon>Paenibacillaceae</taxon>
        <taxon>Paenibacillus</taxon>
    </lineage>
</organism>
<feature type="transmembrane region" description="Helical" evidence="1">
    <location>
        <begin position="179"/>
        <end position="209"/>
    </location>
</feature>
<feature type="transmembrane region" description="Helical" evidence="1">
    <location>
        <begin position="311"/>
        <end position="331"/>
    </location>
</feature>
<feature type="transmembrane region" description="Helical" evidence="1">
    <location>
        <begin position="140"/>
        <end position="159"/>
    </location>
</feature>
<sequence>MKAFELNLKNLWKQRFDRFAKESIGYWQYAVRSNFLLFLLLVVIVTSYYYTKTLQRLPTNYPFIWIVELLLAPLLVLSPIRTLLRDADRMFLLPTELKLGAYFRGGFVYSLIVQSFFTFIALIALWPLYRHCAGEATQSFLLVLLFLILIKTANLLGAWQESRFVYRNTRRATSLCRWIATLLIIWTLFLHSALIAGGVALLCICIWFAATRSINQYTVGWDYLIEKEKQLQARLYGFFNWFVDVPQLPAQIRHRSWISGITARLPFQQASTYIYIYTKTLLRTELFAILLRITLIAGLAIYVLSDDAAKAVVLLVTLLVSTIQLSTLGQAHRYTFWFEMYPLDKNRRAGSLAKLIWTTLAVQTCLLTIPLLFTAALIYVLVPLLSLALCTYICGVVLRRKFQNL</sequence>
<dbReference type="PIRSF" id="PIRSF037259">
    <property type="entry name" value="EcsB_ABC"/>
    <property type="match status" value="1"/>
</dbReference>
<gene>
    <name evidence="2" type="ORF">J2Z66_007834</name>
</gene>
<keyword evidence="1" id="KW-0472">Membrane</keyword>